<dbReference type="EMBL" id="JBAFUR010000010">
    <property type="protein sequence ID" value="MFG1255318.1"/>
    <property type="molecule type" value="Genomic_DNA"/>
</dbReference>
<accession>A0ABW6ZN82</accession>
<dbReference type="SUPFAM" id="SSF55781">
    <property type="entry name" value="GAF domain-like"/>
    <property type="match status" value="1"/>
</dbReference>
<evidence type="ECO:0000259" key="6">
    <source>
        <dbReference type="PROSITE" id="PS51078"/>
    </source>
</evidence>
<protein>
    <submittedName>
        <fullName evidence="7">Helix-turn-helix domain-containing protein</fullName>
    </submittedName>
</protein>
<evidence type="ECO:0000259" key="5">
    <source>
        <dbReference type="PROSITE" id="PS51077"/>
    </source>
</evidence>
<dbReference type="Pfam" id="PF09339">
    <property type="entry name" value="HTH_IclR"/>
    <property type="match status" value="1"/>
</dbReference>
<dbReference type="InterPro" id="IPR050707">
    <property type="entry name" value="HTH_MetabolicPath_Reg"/>
</dbReference>
<keyword evidence="8" id="KW-1185">Reference proteome</keyword>
<sequence length="283" mass="30627">MGRPPAQRLDKERIGAFPSLPSTVVKSAGRTAQILEYFDDVQRDVSIVEVAEALRSPQSSIGVILKSLVELGFLELTPRRTYALSYRVAMLGSWMDHSLFGRGQLRSLMERISAESGEFVVLAQRVGMHAKFIQVVQAAKPGRRHITVGTERCLLRSGTGRTLLSMHSDLEVAKLIRRFNASVDDVGRVDAAEVMGTINSIRQNGYAMTLDAVTHGGGVISVPVTRDTRPGFALGIASTSMTLRRNETAFANLLRDGVQRLFASPGRGNGPVGTSLRPVALAG</sequence>
<organism evidence="7 8">
    <name type="scientific">Xanthobacter aminoxidans</name>
    <dbReference type="NCBI Taxonomy" id="186280"/>
    <lineage>
        <taxon>Bacteria</taxon>
        <taxon>Pseudomonadati</taxon>
        <taxon>Pseudomonadota</taxon>
        <taxon>Alphaproteobacteria</taxon>
        <taxon>Hyphomicrobiales</taxon>
        <taxon>Xanthobacteraceae</taxon>
        <taxon>Xanthobacter</taxon>
    </lineage>
</organism>
<dbReference type="Proteomes" id="UP001604043">
    <property type="component" value="Unassembled WGS sequence"/>
</dbReference>
<dbReference type="SUPFAM" id="SSF46785">
    <property type="entry name" value="Winged helix' DNA-binding domain"/>
    <property type="match status" value="1"/>
</dbReference>
<dbReference type="InterPro" id="IPR036390">
    <property type="entry name" value="WH_DNA-bd_sf"/>
</dbReference>
<gene>
    <name evidence="7" type="ORF">V5F30_24115</name>
</gene>
<feature type="domain" description="HTH iclR-type" evidence="5">
    <location>
        <begin position="25"/>
        <end position="86"/>
    </location>
</feature>
<evidence type="ECO:0000256" key="1">
    <source>
        <dbReference type="ARBA" id="ARBA00023015"/>
    </source>
</evidence>
<dbReference type="InterPro" id="IPR014757">
    <property type="entry name" value="Tscrpt_reg_IclR_C"/>
</dbReference>
<dbReference type="InterPro" id="IPR029016">
    <property type="entry name" value="GAF-like_dom_sf"/>
</dbReference>
<dbReference type="RefSeq" id="WP_394010240.1">
    <property type="nucleotide sequence ID" value="NZ_JBAFUR010000010.1"/>
</dbReference>
<feature type="domain" description="IclR-ED" evidence="6">
    <location>
        <begin position="87"/>
        <end position="274"/>
    </location>
</feature>
<dbReference type="Gene3D" id="3.30.450.40">
    <property type="match status" value="1"/>
</dbReference>
<comment type="caution">
    <text evidence="7">The sequence shown here is derived from an EMBL/GenBank/DDBJ whole genome shotgun (WGS) entry which is preliminary data.</text>
</comment>
<dbReference type="InterPro" id="IPR036388">
    <property type="entry name" value="WH-like_DNA-bd_sf"/>
</dbReference>
<evidence type="ECO:0000256" key="4">
    <source>
        <dbReference type="SAM" id="MobiDB-lite"/>
    </source>
</evidence>
<proteinExistence type="predicted"/>
<keyword evidence="1" id="KW-0805">Transcription regulation</keyword>
<evidence type="ECO:0000256" key="2">
    <source>
        <dbReference type="ARBA" id="ARBA00023125"/>
    </source>
</evidence>
<name>A0ABW6ZN82_9HYPH</name>
<dbReference type="InterPro" id="IPR005471">
    <property type="entry name" value="Tscrpt_reg_IclR_N"/>
</dbReference>
<feature type="region of interest" description="Disordered" evidence="4">
    <location>
        <begin position="264"/>
        <end position="283"/>
    </location>
</feature>
<evidence type="ECO:0000313" key="7">
    <source>
        <dbReference type="EMBL" id="MFG1255318.1"/>
    </source>
</evidence>
<keyword evidence="2" id="KW-0238">DNA-binding</keyword>
<reference evidence="7 8" key="1">
    <citation type="submission" date="2024-02" db="EMBL/GenBank/DDBJ databases">
        <title>Expansion and revision of Xanthobacter and proposal of Roseixanthobacter gen. nov.</title>
        <authorList>
            <person name="Soltysiak M.P.M."/>
            <person name="Jalihal A."/>
            <person name="Ory A."/>
            <person name="Chrisophersen C."/>
            <person name="Lee A.D."/>
            <person name="Boulton J."/>
            <person name="Springer M."/>
        </authorList>
    </citation>
    <scope>NUCLEOTIDE SEQUENCE [LARGE SCALE GENOMIC DNA]</scope>
    <source>
        <strain evidence="7 8">CB5</strain>
    </source>
</reference>
<dbReference type="Pfam" id="PF01614">
    <property type="entry name" value="IclR_C"/>
    <property type="match status" value="1"/>
</dbReference>
<dbReference type="PROSITE" id="PS51078">
    <property type="entry name" value="ICLR_ED"/>
    <property type="match status" value="1"/>
</dbReference>
<dbReference type="PANTHER" id="PTHR30136:SF35">
    <property type="entry name" value="HTH-TYPE TRANSCRIPTIONAL REGULATOR RV1719"/>
    <property type="match status" value="1"/>
</dbReference>
<evidence type="ECO:0000313" key="8">
    <source>
        <dbReference type="Proteomes" id="UP001604043"/>
    </source>
</evidence>
<evidence type="ECO:0000256" key="3">
    <source>
        <dbReference type="ARBA" id="ARBA00023163"/>
    </source>
</evidence>
<dbReference type="Gene3D" id="1.10.10.10">
    <property type="entry name" value="Winged helix-like DNA-binding domain superfamily/Winged helix DNA-binding domain"/>
    <property type="match status" value="1"/>
</dbReference>
<dbReference type="PANTHER" id="PTHR30136">
    <property type="entry name" value="HELIX-TURN-HELIX TRANSCRIPTIONAL REGULATOR, ICLR FAMILY"/>
    <property type="match status" value="1"/>
</dbReference>
<dbReference type="PROSITE" id="PS51077">
    <property type="entry name" value="HTH_ICLR"/>
    <property type="match status" value="1"/>
</dbReference>
<keyword evidence="3" id="KW-0804">Transcription</keyword>